<evidence type="ECO:0000256" key="3">
    <source>
        <dbReference type="ARBA" id="ARBA00022723"/>
    </source>
</evidence>
<evidence type="ECO:0000256" key="1">
    <source>
        <dbReference type="ARBA" id="ARBA00001966"/>
    </source>
</evidence>
<dbReference type="SFLD" id="SFLDG01067">
    <property type="entry name" value="SPASM/twitch_domain_containing"/>
    <property type="match status" value="1"/>
</dbReference>
<dbReference type="PhylomeDB" id="Q3IV13"/>
<dbReference type="AlphaFoldDB" id="Q3IV13"/>
<dbReference type="Proteomes" id="UP000002703">
    <property type="component" value="Plasmid D"/>
</dbReference>
<dbReference type="SFLD" id="SFLDS00029">
    <property type="entry name" value="Radical_SAM"/>
    <property type="match status" value="1"/>
</dbReference>
<keyword evidence="3" id="KW-0479">Metal-binding</keyword>
<evidence type="ECO:0000256" key="5">
    <source>
        <dbReference type="ARBA" id="ARBA00023014"/>
    </source>
</evidence>
<keyword evidence="8" id="KW-1185">Reference proteome</keyword>
<dbReference type="DNASU" id="3711875"/>
<evidence type="ECO:0000259" key="6">
    <source>
        <dbReference type="PROSITE" id="PS51918"/>
    </source>
</evidence>
<dbReference type="EMBL" id="CP000147">
    <property type="protein sequence ID" value="ABA81621.1"/>
    <property type="molecule type" value="Genomic_DNA"/>
</dbReference>
<dbReference type="GO" id="GO:0051536">
    <property type="term" value="F:iron-sulfur cluster binding"/>
    <property type="evidence" value="ECO:0007669"/>
    <property type="project" value="UniProtKB-KW"/>
</dbReference>
<gene>
    <name evidence="7" type="ORF">RSP_4157</name>
</gene>
<dbReference type="EnsemblBacteria" id="ABA81621">
    <property type="protein sequence ID" value="ABA81621"/>
    <property type="gene ID" value="RSP_4157"/>
</dbReference>
<dbReference type="InterPro" id="IPR058240">
    <property type="entry name" value="rSAM_sf"/>
</dbReference>
<dbReference type="OrthoDB" id="9782387at2"/>
<dbReference type="GeneID" id="3711875"/>
<dbReference type="Pfam" id="PF04055">
    <property type="entry name" value="Radical_SAM"/>
    <property type="match status" value="1"/>
</dbReference>
<accession>Q3IV13</accession>
<dbReference type="CDD" id="cd01335">
    <property type="entry name" value="Radical_SAM"/>
    <property type="match status" value="1"/>
</dbReference>
<dbReference type="PROSITE" id="PS51918">
    <property type="entry name" value="RADICAL_SAM"/>
    <property type="match status" value="1"/>
</dbReference>
<dbReference type="PANTHER" id="PTHR11228:SF7">
    <property type="entry name" value="PQQA PEPTIDE CYCLASE"/>
    <property type="match status" value="1"/>
</dbReference>
<feature type="domain" description="Radical SAM core" evidence="6">
    <location>
        <begin position="33"/>
        <end position="288"/>
    </location>
</feature>
<dbReference type="GO" id="GO:0046872">
    <property type="term" value="F:metal ion binding"/>
    <property type="evidence" value="ECO:0007669"/>
    <property type="project" value="UniProtKB-KW"/>
</dbReference>
<geneLocation type="plasmid" evidence="8">
    <name>pRS241d</name>
</geneLocation>
<dbReference type="PANTHER" id="PTHR11228">
    <property type="entry name" value="RADICAL SAM DOMAIN PROTEIN"/>
    <property type="match status" value="1"/>
</dbReference>
<comment type="cofactor">
    <cofactor evidence="1">
        <name>[4Fe-4S] cluster</name>
        <dbReference type="ChEBI" id="CHEBI:49883"/>
    </cofactor>
</comment>
<evidence type="ECO:0000256" key="2">
    <source>
        <dbReference type="ARBA" id="ARBA00022691"/>
    </source>
</evidence>
<evidence type="ECO:0000256" key="4">
    <source>
        <dbReference type="ARBA" id="ARBA00023004"/>
    </source>
</evidence>
<dbReference type="InterPro" id="IPR007197">
    <property type="entry name" value="rSAM"/>
</dbReference>
<keyword evidence="2" id="KW-0949">S-adenosyl-L-methionine</keyword>
<organism evidence="7 8">
    <name type="scientific">Cereibacter sphaeroides (strain ATCC 17023 / DSM 158 / JCM 6121 / CCUG 31486 / LMG 2827 / NBRC 12203 / NCIMB 8253 / ATH 2.4.1.)</name>
    <name type="common">Rhodobacter sphaeroides</name>
    <dbReference type="NCBI Taxonomy" id="272943"/>
    <lineage>
        <taxon>Bacteria</taxon>
        <taxon>Pseudomonadati</taxon>
        <taxon>Pseudomonadota</taxon>
        <taxon>Alphaproteobacteria</taxon>
        <taxon>Rhodobacterales</taxon>
        <taxon>Paracoccaceae</taxon>
        <taxon>Cereibacter</taxon>
    </lineage>
</organism>
<evidence type="ECO:0000313" key="7">
    <source>
        <dbReference type="EMBL" id="ABA81621.1"/>
    </source>
</evidence>
<evidence type="ECO:0000313" key="8">
    <source>
        <dbReference type="Proteomes" id="UP000002703"/>
    </source>
</evidence>
<keyword evidence="7" id="KW-0614">Plasmid</keyword>
<sequence length="356" mass="38922">MRSEAKNQKPTAYPMKGIDDLPLHEIIEPALDITSPQVACVGIGVRAVCNYDCVYCYAGHSDKRGDMSVEQYFDVMEQAAELGVKTIIMTGAGGKSEPGLFKGLLPILERASSLGMSTAMFTNGSQFGDDKVARIHNLSAVELAHKIRELKVSLFIACETLEPDLYSNITKKPIAPFQTGLINLIAAGFIGTPGEPTSVTISSVIMRQNFEELPVLQKFAHNNGWQYICKFPTLVGSALDHPELFFSPEEAAERHSIVAELRDKPETLTVTHSGAEYCLVNQVGMSFDNLGTPLNCLSGCEITSRKDMNLKSMRLADIVLLKKHLAHQGIGNCPKKAVFYDFKQPKLEAAAFHGLS</sequence>
<dbReference type="InterPro" id="IPR013785">
    <property type="entry name" value="Aldolase_TIM"/>
</dbReference>
<dbReference type="KEGG" id="rsp:RSP_4157"/>
<keyword evidence="4" id="KW-0408">Iron</keyword>
<proteinExistence type="predicted"/>
<dbReference type="RefSeq" id="WP_011331428.1">
    <property type="nucleotide sequence ID" value="NC_007490.2"/>
</dbReference>
<dbReference type="InterPro" id="IPR050377">
    <property type="entry name" value="Radical_SAM_PqqE_MftC-like"/>
</dbReference>
<dbReference type="GO" id="GO:0003824">
    <property type="term" value="F:catalytic activity"/>
    <property type="evidence" value="ECO:0007669"/>
    <property type="project" value="InterPro"/>
</dbReference>
<dbReference type="Gene3D" id="3.20.20.70">
    <property type="entry name" value="Aldolase class I"/>
    <property type="match status" value="1"/>
</dbReference>
<dbReference type="SUPFAM" id="SSF102114">
    <property type="entry name" value="Radical SAM enzymes"/>
    <property type="match status" value="1"/>
</dbReference>
<reference evidence="8" key="1">
    <citation type="submission" date="2005-09" db="EMBL/GenBank/DDBJ databases">
        <title>Complete sequence of plasmid D of Rhodobacter sphaeroides 2.4.1.</title>
        <authorList>
            <person name="Copeland A."/>
            <person name="Lucas S."/>
            <person name="Lapidus A."/>
            <person name="Barry K."/>
            <person name="Detter J.C."/>
            <person name="Glavina T."/>
            <person name="Hammon N."/>
            <person name="Israni S."/>
            <person name="Pitluck S."/>
            <person name="Richardson P."/>
            <person name="Mackenzie C."/>
            <person name="Choudhary M."/>
            <person name="Larimer F."/>
            <person name="Hauser L.J."/>
            <person name="Land M."/>
            <person name="Donohue T.J."/>
            <person name="Kaplan S."/>
        </authorList>
    </citation>
    <scope>NUCLEOTIDE SEQUENCE [LARGE SCALE GENOMIC DNA]</scope>
    <source>
        <strain evidence="8">ATCC 17023 / DSM 158 / JCM 6121 / CCUG 31486 / LMG 2827 / NBRC 12203 / NCIMB 8253 / ATH 2.4.1.</strain>
        <plasmid evidence="8">pRS241d</plasmid>
    </source>
</reference>
<name>Q3IV13_CERS4</name>
<protein>
    <submittedName>
        <fullName evidence="7">Radical SAM superfamily protein</fullName>
    </submittedName>
</protein>
<dbReference type="SMR" id="Q3IV13"/>
<keyword evidence="5" id="KW-0411">Iron-sulfur</keyword>